<feature type="non-terminal residue" evidence="3">
    <location>
        <position position="140"/>
    </location>
</feature>
<accession>A0A8J2PVF8</accession>
<keyword evidence="4" id="KW-1185">Reference proteome</keyword>
<feature type="chain" id="PRO_5035214282" description="DUF4789 domain-containing protein" evidence="1">
    <location>
        <begin position="28"/>
        <end position="140"/>
    </location>
</feature>
<feature type="domain" description="DUF4789" evidence="2">
    <location>
        <begin position="85"/>
        <end position="139"/>
    </location>
</feature>
<evidence type="ECO:0000313" key="3">
    <source>
        <dbReference type="EMBL" id="CAG7823155.1"/>
    </source>
</evidence>
<evidence type="ECO:0000313" key="4">
    <source>
        <dbReference type="Proteomes" id="UP000708208"/>
    </source>
</evidence>
<keyword evidence="1" id="KW-0732">Signal</keyword>
<reference evidence="3" key="1">
    <citation type="submission" date="2021-06" db="EMBL/GenBank/DDBJ databases">
        <authorList>
            <person name="Hodson N. C."/>
            <person name="Mongue J. A."/>
            <person name="Jaron S. K."/>
        </authorList>
    </citation>
    <scope>NUCLEOTIDE SEQUENCE</scope>
</reference>
<dbReference type="OrthoDB" id="6328618at2759"/>
<gene>
    <name evidence="3" type="ORF">AFUS01_LOCUS33389</name>
</gene>
<name>A0A8J2PVF8_9HEXA</name>
<dbReference type="EMBL" id="CAJVCH010528572">
    <property type="protein sequence ID" value="CAG7823155.1"/>
    <property type="molecule type" value="Genomic_DNA"/>
</dbReference>
<feature type="non-terminal residue" evidence="3">
    <location>
        <position position="1"/>
    </location>
</feature>
<dbReference type="PANTHER" id="PTHR21177">
    <property type="entry name" value="IP06524P-RELATED"/>
    <property type="match status" value="1"/>
</dbReference>
<proteinExistence type="predicted"/>
<dbReference type="Proteomes" id="UP000708208">
    <property type="component" value="Unassembled WGS sequence"/>
</dbReference>
<evidence type="ECO:0000256" key="1">
    <source>
        <dbReference type="SAM" id="SignalP"/>
    </source>
</evidence>
<comment type="caution">
    <text evidence="3">The sequence shown here is derived from an EMBL/GenBank/DDBJ whole genome shotgun (WGS) entry which is preliminary data.</text>
</comment>
<dbReference type="PANTHER" id="PTHR21177:SF4">
    <property type="entry name" value="IP06524P"/>
    <property type="match status" value="1"/>
</dbReference>
<dbReference type="Pfam" id="PF16033">
    <property type="entry name" value="DUF4789"/>
    <property type="match status" value="1"/>
</dbReference>
<evidence type="ECO:0000259" key="2">
    <source>
        <dbReference type="Pfam" id="PF16033"/>
    </source>
</evidence>
<feature type="signal peptide" evidence="1">
    <location>
        <begin position="1"/>
        <end position="27"/>
    </location>
</feature>
<protein>
    <recommendedName>
        <fullName evidence="2">DUF4789 domain-containing protein</fullName>
    </recommendedName>
</protein>
<organism evidence="3 4">
    <name type="scientific">Allacma fusca</name>
    <dbReference type="NCBI Taxonomy" id="39272"/>
    <lineage>
        <taxon>Eukaryota</taxon>
        <taxon>Metazoa</taxon>
        <taxon>Ecdysozoa</taxon>
        <taxon>Arthropoda</taxon>
        <taxon>Hexapoda</taxon>
        <taxon>Collembola</taxon>
        <taxon>Symphypleona</taxon>
        <taxon>Sminthuridae</taxon>
        <taxon>Allacma</taxon>
    </lineage>
</organism>
<sequence>MCTKLLALLGLFSSVVLFTAILQPSSTCCFSLSRENSSKEVSNPNKLCSGYRAYFNDIRKCYNIASKGPCGEMMVVETQPGTDIGKCTCKKSECVGRPTVHWPEENRCYLIFEQGPCPEGQWLVPRKDEGPKCEEIPCLD</sequence>
<dbReference type="InterPro" id="IPR031993">
    <property type="entry name" value="DUF4789"/>
</dbReference>
<dbReference type="AlphaFoldDB" id="A0A8J2PVF8"/>